<evidence type="ECO:0000313" key="5">
    <source>
        <dbReference type="EMBL" id="KAK0405605.1"/>
    </source>
</evidence>
<dbReference type="Gene3D" id="2.40.160.210">
    <property type="entry name" value="Acyl-CoA thioesterase, double hotdog domain"/>
    <property type="match status" value="1"/>
</dbReference>
<evidence type="ECO:0000313" key="6">
    <source>
        <dbReference type="Proteomes" id="UP001175271"/>
    </source>
</evidence>
<dbReference type="Proteomes" id="UP001175271">
    <property type="component" value="Unassembled WGS sequence"/>
</dbReference>
<keyword evidence="6" id="KW-1185">Reference proteome</keyword>
<dbReference type="PANTHER" id="PTHR11066:SF48">
    <property type="entry name" value="ACYL-COA THIOESTERASE II"/>
    <property type="match status" value="1"/>
</dbReference>
<dbReference type="InterPro" id="IPR042171">
    <property type="entry name" value="Acyl-CoA_hotdog"/>
</dbReference>
<dbReference type="Pfam" id="PF20789">
    <property type="entry name" value="4HBT_3C"/>
    <property type="match status" value="1"/>
</dbReference>
<dbReference type="InterPro" id="IPR049449">
    <property type="entry name" value="TesB_ACOT8-like_N"/>
</dbReference>
<keyword evidence="2" id="KW-0378">Hydrolase</keyword>
<protein>
    <recommendedName>
        <fullName evidence="7">Thioesterase domain-containing protein</fullName>
    </recommendedName>
</protein>
<proteinExistence type="inferred from homology"/>
<comment type="caution">
    <text evidence="5">The sequence shown here is derived from an EMBL/GenBank/DDBJ whole genome shotgun (WGS) entry which is preliminary data.</text>
</comment>
<evidence type="ECO:0000259" key="3">
    <source>
        <dbReference type="Pfam" id="PF13622"/>
    </source>
</evidence>
<reference evidence="5" key="1">
    <citation type="submission" date="2023-06" db="EMBL/GenBank/DDBJ databases">
        <title>Genomic analysis of the entomopathogenic nematode Steinernema hermaphroditum.</title>
        <authorList>
            <person name="Schwarz E.M."/>
            <person name="Heppert J.K."/>
            <person name="Baniya A."/>
            <person name="Schwartz H.T."/>
            <person name="Tan C.-H."/>
            <person name="Antoshechkin I."/>
            <person name="Sternberg P.W."/>
            <person name="Goodrich-Blair H."/>
            <person name="Dillman A.R."/>
        </authorList>
    </citation>
    <scope>NUCLEOTIDE SEQUENCE</scope>
    <source>
        <strain evidence="5">PS9179</strain>
        <tissue evidence="5">Whole animal</tissue>
    </source>
</reference>
<dbReference type="InterPro" id="IPR003703">
    <property type="entry name" value="Acyl_CoA_thio"/>
</dbReference>
<dbReference type="GO" id="GO:0006637">
    <property type="term" value="P:acyl-CoA metabolic process"/>
    <property type="evidence" value="ECO:0007669"/>
    <property type="project" value="InterPro"/>
</dbReference>
<dbReference type="EMBL" id="JAUCMV010000004">
    <property type="protein sequence ID" value="KAK0405605.1"/>
    <property type="molecule type" value="Genomic_DNA"/>
</dbReference>
<name>A0AA39LQG1_9BILA</name>
<feature type="domain" description="Acyl-CoA thioesterase-like C-terminal" evidence="4">
    <location>
        <begin position="181"/>
        <end position="290"/>
    </location>
</feature>
<organism evidence="5 6">
    <name type="scientific">Steinernema hermaphroditum</name>
    <dbReference type="NCBI Taxonomy" id="289476"/>
    <lineage>
        <taxon>Eukaryota</taxon>
        <taxon>Metazoa</taxon>
        <taxon>Ecdysozoa</taxon>
        <taxon>Nematoda</taxon>
        <taxon>Chromadorea</taxon>
        <taxon>Rhabditida</taxon>
        <taxon>Tylenchina</taxon>
        <taxon>Panagrolaimomorpha</taxon>
        <taxon>Strongyloidoidea</taxon>
        <taxon>Steinernematidae</taxon>
        <taxon>Steinernema</taxon>
    </lineage>
</organism>
<dbReference type="GO" id="GO:0047617">
    <property type="term" value="F:fatty acyl-CoA hydrolase activity"/>
    <property type="evidence" value="ECO:0007669"/>
    <property type="project" value="InterPro"/>
</dbReference>
<dbReference type="GO" id="GO:0009062">
    <property type="term" value="P:fatty acid catabolic process"/>
    <property type="evidence" value="ECO:0007669"/>
    <property type="project" value="TreeGrafter"/>
</dbReference>
<evidence type="ECO:0008006" key="7">
    <source>
        <dbReference type="Google" id="ProtNLM"/>
    </source>
</evidence>
<evidence type="ECO:0000256" key="1">
    <source>
        <dbReference type="ARBA" id="ARBA00006538"/>
    </source>
</evidence>
<dbReference type="SUPFAM" id="SSF54637">
    <property type="entry name" value="Thioesterase/thiol ester dehydrase-isomerase"/>
    <property type="match status" value="2"/>
</dbReference>
<evidence type="ECO:0000259" key="4">
    <source>
        <dbReference type="Pfam" id="PF20789"/>
    </source>
</evidence>
<gene>
    <name evidence="5" type="ORF">QR680_018081</name>
</gene>
<dbReference type="InterPro" id="IPR049450">
    <property type="entry name" value="ACOT8-like_C"/>
</dbReference>
<dbReference type="CDD" id="cd03444">
    <property type="entry name" value="Thioesterase_II_repeat1"/>
    <property type="match status" value="1"/>
</dbReference>
<dbReference type="PANTHER" id="PTHR11066">
    <property type="entry name" value="ACYL-COA THIOESTERASE"/>
    <property type="match status" value="1"/>
</dbReference>
<sequence length="296" mass="32711">MSEANRRVELENVFVPSRIDRNVATFSGPHFGGPAVVERVYGGCTAAQACNAVRAICSPLVVRTVKVNFIAPGGADVPADYVVDWCYDSDVLTINGYQKGRLFVTGKATVGNPNNFLETTLFKMPSIQSPLAYPTLKHCMATTPDPKPWNVFRTLAEANWFEVRAVDFDGIISELRPDRPMCFWATLSSEYRDKASLERADGVSVIMLLSDYLLGCPALVNRALIRSHVQFDGGASLNHIVTFHTHLIDGTGWFLYEAICNVEANNKYLMHGRIYTEEGEHVASVIQEAYSPSAKL</sequence>
<dbReference type="InterPro" id="IPR029069">
    <property type="entry name" value="HotDog_dom_sf"/>
</dbReference>
<dbReference type="GO" id="GO:0005782">
    <property type="term" value="C:peroxisomal matrix"/>
    <property type="evidence" value="ECO:0007669"/>
    <property type="project" value="UniProtKB-SubCell"/>
</dbReference>
<dbReference type="Pfam" id="PF13622">
    <property type="entry name" value="4HBT_3"/>
    <property type="match status" value="1"/>
</dbReference>
<accession>A0AA39LQG1</accession>
<comment type="similarity">
    <text evidence="1">Belongs to the C/M/P thioester hydrolase family.</text>
</comment>
<feature type="domain" description="Acyl-CoA thioesterase-like N-terminal HotDog" evidence="3">
    <location>
        <begin position="39"/>
        <end position="83"/>
    </location>
</feature>
<evidence type="ECO:0000256" key="2">
    <source>
        <dbReference type="ARBA" id="ARBA00022801"/>
    </source>
</evidence>
<dbReference type="AlphaFoldDB" id="A0AA39LQG1"/>